<accession>A0A0C9SN19</accession>
<evidence type="ECO:0000313" key="2">
    <source>
        <dbReference type="Proteomes" id="UP000053647"/>
    </source>
</evidence>
<keyword evidence="2" id="KW-1185">Reference proteome</keyword>
<dbReference type="Proteomes" id="UP000053647">
    <property type="component" value="Unassembled WGS sequence"/>
</dbReference>
<dbReference type="AlphaFoldDB" id="A0A0C9SN19"/>
<gene>
    <name evidence="1" type="ORF">PAXINDRAFT_19645</name>
</gene>
<dbReference type="HOGENOM" id="CLU_2549239_0_0_1"/>
<protein>
    <submittedName>
        <fullName evidence="1">Uncharacterized protein</fullName>
    </submittedName>
</protein>
<dbReference type="OrthoDB" id="10385529at2759"/>
<organism evidence="1 2">
    <name type="scientific">Paxillus involutus ATCC 200175</name>
    <dbReference type="NCBI Taxonomy" id="664439"/>
    <lineage>
        <taxon>Eukaryota</taxon>
        <taxon>Fungi</taxon>
        <taxon>Dikarya</taxon>
        <taxon>Basidiomycota</taxon>
        <taxon>Agaricomycotina</taxon>
        <taxon>Agaricomycetes</taxon>
        <taxon>Agaricomycetidae</taxon>
        <taxon>Boletales</taxon>
        <taxon>Paxilineae</taxon>
        <taxon>Paxillaceae</taxon>
        <taxon>Paxillus</taxon>
    </lineage>
</organism>
<proteinExistence type="predicted"/>
<reference evidence="1 2" key="1">
    <citation type="submission" date="2014-06" db="EMBL/GenBank/DDBJ databases">
        <authorList>
            <consortium name="DOE Joint Genome Institute"/>
            <person name="Kuo A."/>
            <person name="Kohler A."/>
            <person name="Nagy L.G."/>
            <person name="Floudas D."/>
            <person name="Copeland A."/>
            <person name="Barry K.W."/>
            <person name="Cichocki N."/>
            <person name="Veneault-Fourrey C."/>
            <person name="LaButti K."/>
            <person name="Lindquist E.A."/>
            <person name="Lipzen A."/>
            <person name="Lundell T."/>
            <person name="Morin E."/>
            <person name="Murat C."/>
            <person name="Sun H."/>
            <person name="Tunlid A."/>
            <person name="Henrissat B."/>
            <person name="Grigoriev I.V."/>
            <person name="Hibbett D.S."/>
            <person name="Martin F."/>
            <person name="Nordberg H.P."/>
            <person name="Cantor M.N."/>
            <person name="Hua S.X."/>
        </authorList>
    </citation>
    <scope>NUCLEOTIDE SEQUENCE [LARGE SCALE GENOMIC DNA]</scope>
    <source>
        <strain evidence="1 2">ATCC 200175</strain>
    </source>
</reference>
<dbReference type="EMBL" id="KN819999">
    <property type="protein sequence ID" value="KIJ07154.1"/>
    <property type="molecule type" value="Genomic_DNA"/>
</dbReference>
<name>A0A0C9SN19_PAXIN</name>
<reference evidence="2" key="2">
    <citation type="submission" date="2015-01" db="EMBL/GenBank/DDBJ databases">
        <title>Evolutionary Origins and Diversification of the Mycorrhizal Mutualists.</title>
        <authorList>
            <consortium name="DOE Joint Genome Institute"/>
            <consortium name="Mycorrhizal Genomics Consortium"/>
            <person name="Kohler A."/>
            <person name="Kuo A."/>
            <person name="Nagy L.G."/>
            <person name="Floudas D."/>
            <person name="Copeland A."/>
            <person name="Barry K.W."/>
            <person name="Cichocki N."/>
            <person name="Veneault-Fourrey C."/>
            <person name="LaButti K."/>
            <person name="Lindquist E.A."/>
            <person name="Lipzen A."/>
            <person name="Lundell T."/>
            <person name="Morin E."/>
            <person name="Murat C."/>
            <person name="Riley R."/>
            <person name="Ohm R."/>
            <person name="Sun H."/>
            <person name="Tunlid A."/>
            <person name="Henrissat B."/>
            <person name="Grigoriev I.V."/>
            <person name="Hibbett D.S."/>
            <person name="Martin F."/>
        </authorList>
    </citation>
    <scope>NUCLEOTIDE SEQUENCE [LARGE SCALE GENOMIC DNA]</scope>
    <source>
        <strain evidence="2">ATCC 200175</strain>
    </source>
</reference>
<sequence length="86" mass="9643">MEPIRSYTISALQPSGSILVHPNMLSQVCPDYNLFTMEQVQIASIYQPAILQTNGLTLPGFHSPVNPFRVELITPFFIIHPFVLTT</sequence>
<evidence type="ECO:0000313" key="1">
    <source>
        <dbReference type="EMBL" id="KIJ07154.1"/>
    </source>
</evidence>